<dbReference type="InterPro" id="IPR036397">
    <property type="entry name" value="RNaseH_sf"/>
</dbReference>
<proteinExistence type="predicted"/>
<reference evidence="1 2" key="1">
    <citation type="submission" date="2020-06" db="EMBL/GenBank/DDBJ databases">
        <authorList>
            <person name="Li R."/>
            <person name="Bekaert M."/>
        </authorList>
    </citation>
    <scope>NUCLEOTIDE SEQUENCE [LARGE SCALE GENOMIC DNA]</scope>
    <source>
        <strain evidence="2">wild</strain>
    </source>
</reference>
<keyword evidence="2" id="KW-1185">Reference proteome</keyword>
<dbReference type="InterPro" id="IPR012337">
    <property type="entry name" value="RNaseH-like_sf"/>
</dbReference>
<evidence type="ECO:0000313" key="1">
    <source>
        <dbReference type="EMBL" id="CAC5412878.1"/>
    </source>
</evidence>
<dbReference type="AlphaFoldDB" id="A0A6J8DYN8"/>
<sequence>MDIHLILLRHQKLASAEVREDVSCQTEWSLDAEISDDNQSFPAPAITLEYLPVKPKTLKDSCMTYFDVETTGLGNYEPLDYIAFLPDRDSHILQLSAVNSQNTTFNRYIEPARKILPQASEVTGLKFQNGKMHQKDKEVGSVGISYALKCFIFRFYLQH</sequence>
<accession>A0A6J8DYN8</accession>
<dbReference type="SUPFAM" id="SSF53098">
    <property type="entry name" value="Ribonuclease H-like"/>
    <property type="match status" value="1"/>
</dbReference>
<evidence type="ECO:0008006" key="3">
    <source>
        <dbReference type="Google" id="ProtNLM"/>
    </source>
</evidence>
<organism evidence="1 2">
    <name type="scientific">Mytilus coruscus</name>
    <name type="common">Sea mussel</name>
    <dbReference type="NCBI Taxonomy" id="42192"/>
    <lineage>
        <taxon>Eukaryota</taxon>
        <taxon>Metazoa</taxon>
        <taxon>Spiralia</taxon>
        <taxon>Lophotrochozoa</taxon>
        <taxon>Mollusca</taxon>
        <taxon>Bivalvia</taxon>
        <taxon>Autobranchia</taxon>
        <taxon>Pteriomorphia</taxon>
        <taxon>Mytilida</taxon>
        <taxon>Mytiloidea</taxon>
        <taxon>Mytilidae</taxon>
        <taxon>Mytilinae</taxon>
        <taxon>Mytilus</taxon>
    </lineage>
</organism>
<protein>
    <recommendedName>
        <fullName evidence="3">Exonuclease domain-containing protein</fullName>
    </recommendedName>
</protein>
<name>A0A6J8DYN8_MYTCO</name>
<dbReference type="GO" id="GO:0003676">
    <property type="term" value="F:nucleic acid binding"/>
    <property type="evidence" value="ECO:0007669"/>
    <property type="project" value="InterPro"/>
</dbReference>
<gene>
    <name evidence="1" type="ORF">MCOR_45848</name>
</gene>
<dbReference type="EMBL" id="CACVKT020008115">
    <property type="protein sequence ID" value="CAC5412878.1"/>
    <property type="molecule type" value="Genomic_DNA"/>
</dbReference>
<dbReference type="Gene3D" id="3.30.420.10">
    <property type="entry name" value="Ribonuclease H-like superfamily/Ribonuclease H"/>
    <property type="match status" value="1"/>
</dbReference>
<evidence type="ECO:0000313" key="2">
    <source>
        <dbReference type="Proteomes" id="UP000507470"/>
    </source>
</evidence>
<dbReference type="OrthoDB" id="6140795at2759"/>
<dbReference type="Proteomes" id="UP000507470">
    <property type="component" value="Unassembled WGS sequence"/>
</dbReference>